<dbReference type="RefSeq" id="XP_060040406.1">
    <property type="nucleotide sequence ID" value="XM_060184423.1"/>
</dbReference>
<proteinExistence type="predicted"/>
<feature type="compositionally biased region" description="Low complexity" evidence="1">
    <location>
        <begin position="27"/>
        <end position="40"/>
    </location>
</feature>
<feature type="region of interest" description="Disordered" evidence="1">
    <location>
        <begin position="1"/>
        <end position="82"/>
    </location>
</feature>
<dbReference type="Proteomes" id="UP001652624">
    <property type="component" value="Unplaced"/>
</dbReference>
<keyword evidence="2" id="KW-1185">Reference proteome</keyword>
<gene>
    <name evidence="3" type="primary">LOC132536488</name>
</gene>
<reference evidence="3" key="1">
    <citation type="submission" date="2025-08" db="UniProtKB">
        <authorList>
            <consortium name="RefSeq"/>
        </authorList>
    </citation>
    <scope>IDENTIFICATION</scope>
</reference>
<sequence length="82" mass="8778">MARRLGRTSWLHVPWPLPPPPQGPLEAARAIAAWSPASRPNNEAPRPGPPRGDPPRHAEGPGGCPFPWASGEPPKEIGKTQI</sequence>
<evidence type="ECO:0000313" key="2">
    <source>
        <dbReference type="Proteomes" id="UP001652624"/>
    </source>
</evidence>
<evidence type="ECO:0000256" key="1">
    <source>
        <dbReference type="SAM" id="MobiDB-lite"/>
    </source>
</evidence>
<evidence type="ECO:0000313" key="3">
    <source>
        <dbReference type="RefSeq" id="XP_060040406.1"/>
    </source>
</evidence>
<feature type="compositionally biased region" description="Basic and acidic residues" evidence="1">
    <location>
        <begin position="73"/>
        <end position="82"/>
    </location>
</feature>
<accession>A0ABM3WV02</accession>
<protein>
    <submittedName>
        <fullName evidence="3">Uncharacterized protein LOC132536488</fullName>
    </submittedName>
</protein>
<name>A0ABM3WV02_ERIEU</name>
<dbReference type="GeneID" id="132536488"/>
<organism evidence="2 3">
    <name type="scientific">Erinaceus europaeus</name>
    <name type="common">Western European hedgehog</name>
    <dbReference type="NCBI Taxonomy" id="9365"/>
    <lineage>
        <taxon>Eukaryota</taxon>
        <taxon>Metazoa</taxon>
        <taxon>Chordata</taxon>
        <taxon>Craniata</taxon>
        <taxon>Vertebrata</taxon>
        <taxon>Euteleostomi</taxon>
        <taxon>Mammalia</taxon>
        <taxon>Eutheria</taxon>
        <taxon>Laurasiatheria</taxon>
        <taxon>Eulipotyphla</taxon>
        <taxon>Erinaceidae</taxon>
        <taxon>Erinaceinae</taxon>
        <taxon>Erinaceus</taxon>
    </lineage>
</organism>